<dbReference type="InterPro" id="IPR054466">
    <property type="entry name" value="OspG_kinase"/>
</dbReference>
<dbReference type="Proteomes" id="UP000825886">
    <property type="component" value="Chromosome"/>
</dbReference>
<gene>
    <name evidence="2" type="ORF">K6K13_16325</name>
</gene>
<evidence type="ECO:0000313" key="3">
    <source>
        <dbReference type="Proteomes" id="UP000825886"/>
    </source>
</evidence>
<dbReference type="Pfam" id="PF22303">
    <property type="entry name" value="OspG_kinase"/>
    <property type="match status" value="1"/>
</dbReference>
<dbReference type="SUPFAM" id="SSF56112">
    <property type="entry name" value="Protein kinase-like (PK-like)"/>
    <property type="match status" value="1"/>
</dbReference>
<keyword evidence="3" id="KW-1185">Reference proteome</keyword>
<accession>A0ABX9AI16</accession>
<name>A0ABX9AI16_9ENTR</name>
<reference evidence="2 3" key="1">
    <citation type="submission" date="2021-08" db="EMBL/GenBank/DDBJ databases">
        <title>Culture and genomic analysis of Symbiopectobacterium purcellii sp. nov. gen. nov., isolated from the leafhopper Empoasca decipiens.</title>
        <authorList>
            <person name="Nadal-Jimenez P."/>
            <person name="Siozios S."/>
            <person name="Halliday N."/>
            <person name="Camara M."/>
            <person name="Hurst G.D.D."/>
        </authorList>
    </citation>
    <scope>NUCLEOTIDE SEQUENCE [LARGE SCALE GENOMIC DNA]</scope>
    <source>
        <strain evidence="2 3">SyEd1</strain>
    </source>
</reference>
<feature type="domain" description="Kinase OspG kinase" evidence="1">
    <location>
        <begin position="773"/>
        <end position="916"/>
    </location>
</feature>
<dbReference type="InterPro" id="IPR011009">
    <property type="entry name" value="Kinase-like_dom_sf"/>
</dbReference>
<dbReference type="RefSeq" id="WP_222157932.1">
    <property type="nucleotide sequence ID" value="NZ_CP081864.1"/>
</dbReference>
<dbReference type="Gene3D" id="3.30.200.20">
    <property type="entry name" value="Phosphorylase Kinase, domain 1"/>
    <property type="match status" value="1"/>
</dbReference>
<organism evidence="2 3">
    <name type="scientific">Symbiopectobacterium purcellii</name>
    <dbReference type="NCBI Taxonomy" id="2871826"/>
    <lineage>
        <taxon>Bacteria</taxon>
        <taxon>Pseudomonadati</taxon>
        <taxon>Pseudomonadota</taxon>
        <taxon>Gammaproteobacteria</taxon>
        <taxon>Enterobacterales</taxon>
        <taxon>Enterobacteriaceae</taxon>
    </lineage>
</organism>
<evidence type="ECO:0000313" key="2">
    <source>
        <dbReference type="EMBL" id="QZN94819.1"/>
    </source>
</evidence>
<protein>
    <recommendedName>
        <fullName evidence="1">Kinase OspG kinase domain-containing protein</fullName>
    </recommendedName>
</protein>
<evidence type="ECO:0000259" key="1">
    <source>
        <dbReference type="Pfam" id="PF22303"/>
    </source>
</evidence>
<dbReference type="Gene3D" id="1.10.510.10">
    <property type="entry name" value="Transferase(Phosphotransferase) domain 1"/>
    <property type="match status" value="1"/>
</dbReference>
<proteinExistence type="predicted"/>
<dbReference type="EMBL" id="CP081864">
    <property type="protein sequence ID" value="QZN94819.1"/>
    <property type="molecule type" value="Genomic_DNA"/>
</dbReference>
<sequence length="943" mass="107727">MSIAAIQHHLSTAGYYDNACQNKHEKALESINSNPSVNVHYFIYEISHIENSSRILNPLSTPFFGRIGDMATPLQLMLLFNVLHRSDIPPFAYKENPLSIMSNDASLAKPNFSIKNSHILSDDRKKNALIAAIKHYLVSDGPLTAEEGQDVELSLKQWAKIGPLFITPQVDSTARMKRALMPEFDPRTADHIKEHCAVEEEILNTKGENEGKLLLFQAQRAENPFRMIYDDTEGGPTPEARGAADGLNIVADLLTLGIKPLVGNLIANAKRREYYKNQGDKICAERFFRLSIAEIATSLDVDSIAFKSRGVARKMKPTELRHITPSQNRAAYYVRDPKNGIKKEILLELQPGNSAIHTEGQTIFLKPTDKPNEFMTYHPYATKPELLQRKVIVDEDALTWRYADTFDATHLNVEVREGKKQISLYGEYYDLKKNGEGKFEVVLRKASGSHEYIPVYFEPLSKTWHMRTHNRHPVFTREQENIINTIRIEPDRDFNYIPYTNNNAQYYGSGKIYRAEKIDDTSHYTWGRYIEMNGEIVPVREVVSPGRGVHYEVHNINHPEKEHYLVSWDGGRWVFERPTSVHVSSSLEKQITSEMFTHNIDVTHLSSPDKNGLRWDKYNNSYLNINNQFIHVKKVDSNRFLLLNAVEIPKMTLRFKKNKFYKENINERLDNILKVGLSGKERKTALDLLKDVDGYTEASAQKLLSQYNLTKSGLFSDYSFALEIKNTGKPPLWSRMFKKDTPLEYVSSSSRLSEKAKLDLPDNKAGFNLGDKMGEGVFGEVFVDADDSRYLIKVYKSPSHLVAEKISKHETEMFQRYYGEEAAMHFVNDKGNSCVRMYKIPGQTLLSVPRGTLPHDADVKFVDMIERLSSLGIIHQDLHSQNILWDSASESFFPIDISNVKEKYFNADVSGKQKMNAKGISDFDNVLSDIAWKKKKTSIENIE</sequence>